<reference evidence="1" key="1">
    <citation type="submission" date="2018-05" db="EMBL/GenBank/DDBJ databases">
        <title>Draft genome of Mucuna pruriens seed.</title>
        <authorList>
            <person name="Nnadi N.E."/>
            <person name="Vos R."/>
            <person name="Hasami M.H."/>
            <person name="Devisetty U.K."/>
            <person name="Aguiy J.C."/>
        </authorList>
    </citation>
    <scope>NUCLEOTIDE SEQUENCE [LARGE SCALE GENOMIC DNA]</scope>
    <source>
        <strain evidence="1">JCA_2017</strain>
    </source>
</reference>
<feature type="non-terminal residue" evidence="1">
    <location>
        <position position="1"/>
    </location>
</feature>
<evidence type="ECO:0000313" key="2">
    <source>
        <dbReference type="Proteomes" id="UP000257109"/>
    </source>
</evidence>
<proteinExistence type="predicted"/>
<dbReference type="Proteomes" id="UP000257109">
    <property type="component" value="Unassembled WGS sequence"/>
</dbReference>
<sequence>PLEKTPKDYFILAIGVTENIFRSPVEANNFKLKIALISMIVPCLPKEVLALTDTVKINDVLVDAIYSSGLQLFHMEPLPPRTRTLKQSFGEIPKDASQIIYSGLSILNQTSIDATYGGKTRKKFPNKAYVIIKDMTSNTYNYSSSDKHMIRRPAKVH</sequence>
<evidence type="ECO:0000313" key="1">
    <source>
        <dbReference type="EMBL" id="RDX80942.1"/>
    </source>
</evidence>
<protein>
    <submittedName>
        <fullName evidence="1">Uncharacterized protein</fullName>
    </submittedName>
</protein>
<accession>A0A371FRQ2</accession>
<gene>
    <name evidence="1" type="ORF">CR513_38449</name>
</gene>
<name>A0A371FRQ2_MUCPR</name>
<feature type="non-terminal residue" evidence="1">
    <location>
        <position position="157"/>
    </location>
</feature>
<dbReference type="AlphaFoldDB" id="A0A371FRQ2"/>
<organism evidence="1 2">
    <name type="scientific">Mucuna pruriens</name>
    <name type="common">Velvet bean</name>
    <name type="synonym">Dolichos pruriens</name>
    <dbReference type="NCBI Taxonomy" id="157652"/>
    <lineage>
        <taxon>Eukaryota</taxon>
        <taxon>Viridiplantae</taxon>
        <taxon>Streptophyta</taxon>
        <taxon>Embryophyta</taxon>
        <taxon>Tracheophyta</taxon>
        <taxon>Spermatophyta</taxon>
        <taxon>Magnoliopsida</taxon>
        <taxon>eudicotyledons</taxon>
        <taxon>Gunneridae</taxon>
        <taxon>Pentapetalae</taxon>
        <taxon>rosids</taxon>
        <taxon>fabids</taxon>
        <taxon>Fabales</taxon>
        <taxon>Fabaceae</taxon>
        <taxon>Papilionoideae</taxon>
        <taxon>50 kb inversion clade</taxon>
        <taxon>NPAAA clade</taxon>
        <taxon>indigoferoid/millettioid clade</taxon>
        <taxon>Phaseoleae</taxon>
        <taxon>Mucuna</taxon>
    </lineage>
</organism>
<dbReference type="EMBL" id="QJKJ01008062">
    <property type="protein sequence ID" value="RDX80942.1"/>
    <property type="molecule type" value="Genomic_DNA"/>
</dbReference>
<keyword evidence="2" id="KW-1185">Reference proteome</keyword>
<comment type="caution">
    <text evidence="1">The sequence shown here is derived from an EMBL/GenBank/DDBJ whole genome shotgun (WGS) entry which is preliminary data.</text>
</comment>